<feature type="compositionally biased region" description="Basic and acidic residues" evidence="1">
    <location>
        <begin position="1"/>
        <end position="33"/>
    </location>
</feature>
<gene>
    <name evidence="2" type="ORF">E2C01_065553</name>
</gene>
<reference evidence="2 3" key="1">
    <citation type="submission" date="2019-05" db="EMBL/GenBank/DDBJ databases">
        <title>Another draft genome of Portunus trituberculatus and its Hox gene families provides insights of decapod evolution.</title>
        <authorList>
            <person name="Jeong J.-H."/>
            <person name="Song I."/>
            <person name="Kim S."/>
            <person name="Choi T."/>
            <person name="Kim D."/>
            <person name="Ryu S."/>
            <person name="Kim W."/>
        </authorList>
    </citation>
    <scope>NUCLEOTIDE SEQUENCE [LARGE SCALE GENOMIC DNA]</scope>
    <source>
        <tissue evidence="2">Muscle</tissue>
    </source>
</reference>
<dbReference type="AlphaFoldDB" id="A0A5B7HEW8"/>
<evidence type="ECO:0000313" key="2">
    <source>
        <dbReference type="EMBL" id="MPC71281.1"/>
    </source>
</evidence>
<name>A0A5B7HEW8_PORTR</name>
<comment type="caution">
    <text evidence="2">The sequence shown here is derived from an EMBL/GenBank/DDBJ whole genome shotgun (WGS) entry which is preliminary data.</text>
</comment>
<feature type="region of interest" description="Disordered" evidence="1">
    <location>
        <begin position="1"/>
        <end position="63"/>
    </location>
</feature>
<evidence type="ECO:0000313" key="3">
    <source>
        <dbReference type="Proteomes" id="UP000324222"/>
    </source>
</evidence>
<sequence length="63" mass="7599">MKSSHRKLEIQKQREVPEFTRERVGQSMDEKKKSLVQRSRKRRGSMHSCREKEAEDSQSEEKH</sequence>
<organism evidence="2 3">
    <name type="scientific">Portunus trituberculatus</name>
    <name type="common">Swimming crab</name>
    <name type="synonym">Neptunus trituberculatus</name>
    <dbReference type="NCBI Taxonomy" id="210409"/>
    <lineage>
        <taxon>Eukaryota</taxon>
        <taxon>Metazoa</taxon>
        <taxon>Ecdysozoa</taxon>
        <taxon>Arthropoda</taxon>
        <taxon>Crustacea</taxon>
        <taxon>Multicrustacea</taxon>
        <taxon>Malacostraca</taxon>
        <taxon>Eumalacostraca</taxon>
        <taxon>Eucarida</taxon>
        <taxon>Decapoda</taxon>
        <taxon>Pleocyemata</taxon>
        <taxon>Brachyura</taxon>
        <taxon>Eubrachyura</taxon>
        <taxon>Portunoidea</taxon>
        <taxon>Portunidae</taxon>
        <taxon>Portuninae</taxon>
        <taxon>Portunus</taxon>
    </lineage>
</organism>
<proteinExistence type="predicted"/>
<feature type="compositionally biased region" description="Basic residues" evidence="1">
    <location>
        <begin position="34"/>
        <end position="45"/>
    </location>
</feature>
<feature type="compositionally biased region" description="Basic and acidic residues" evidence="1">
    <location>
        <begin position="48"/>
        <end position="63"/>
    </location>
</feature>
<evidence type="ECO:0000256" key="1">
    <source>
        <dbReference type="SAM" id="MobiDB-lite"/>
    </source>
</evidence>
<dbReference type="Proteomes" id="UP000324222">
    <property type="component" value="Unassembled WGS sequence"/>
</dbReference>
<protein>
    <submittedName>
        <fullName evidence="2">Uncharacterized protein</fullName>
    </submittedName>
</protein>
<keyword evidence="3" id="KW-1185">Reference proteome</keyword>
<accession>A0A5B7HEW8</accession>
<dbReference type="EMBL" id="VSRR010032621">
    <property type="protein sequence ID" value="MPC71281.1"/>
    <property type="molecule type" value="Genomic_DNA"/>
</dbReference>